<dbReference type="InterPro" id="IPR023214">
    <property type="entry name" value="HAD_sf"/>
</dbReference>
<evidence type="ECO:0000313" key="1">
    <source>
        <dbReference type="EMBL" id="EGC81449.1"/>
    </source>
</evidence>
<dbReference type="eggNOG" id="COG0474">
    <property type="taxonomic scope" value="Bacteria"/>
</dbReference>
<dbReference type="SUPFAM" id="SSF56784">
    <property type="entry name" value="HAD-like"/>
    <property type="match status" value="1"/>
</dbReference>
<sequence>MGYMGDGINDAPAIKQADVGISVDTAADTAKDAASIVLL</sequence>
<dbReference type="PRINTS" id="PR00119">
    <property type="entry name" value="CATATPASE"/>
</dbReference>
<dbReference type="PATRIC" id="fig|879305.3.peg.1529"/>
<dbReference type="Proteomes" id="UP000005286">
    <property type="component" value="Unassembled WGS sequence"/>
</dbReference>
<name>F0GXJ9_9FIRM</name>
<accession>F0GXJ9</accession>
<keyword evidence="2" id="KW-1185">Reference proteome</keyword>
<gene>
    <name evidence="1" type="ORF">HMPREF9290_0243</name>
</gene>
<reference evidence="1 2" key="1">
    <citation type="submission" date="2011-01" db="EMBL/GenBank/DDBJ databases">
        <authorList>
            <person name="Durkin A.S."/>
            <person name="Madupu R."/>
            <person name="Torralba M."/>
            <person name="Gillis M."/>
            <person name="Methe B."/>
            <person name="Sutton G."/>
            <person name="Nelson K.E."/>
        </authorList>
    </citation>
    <scope>NUCLEOTIDE SEQUENCE [LARGE SCALE GENOMIC DNA]</scope>
    <source>
        <strain evidence="1 2">ACS-065-V-Col13</strain>
    </source>
</reference>
<protein>
    <submittedName>
        <fullName evidence="1">Uncharacterized protein</fullName>
    </submittedName>
</protein>
<dbReference type="AlphaFoldDB" id="F0GXJ9"/>
<dbReference type="Pfam" id="PF08282">
    <property type="entry name" value="Hydrolase_3"/>
    <property type="match status" value="1"/>
</dbReference>
<comment type="caution">
    <text evidence="1">The sequence shown here is derived from an EMBL/GenBank/DDBJ whole genome shotgun (WGS) entry which is preliminary data.</text>
</comment>
<dbReference type="InterPro" id="IPR001757">
    <property type="entry name" value="P_typ_ATPase"/>
</dbReference>
<dbReference type="GO" id="GO:0016887">
    <property type="term" value="F:ATP hydrolysis activity"/>
    <property type="evidence" value="ECO:0007669"/>
    <property type="project" value="InterPro"/>
</dbReference>
<organism evidence="1 2">
    <name type="scientific">Anaerococcus prevotii ACS-065-V-Col13</name>
    <dbReference type="NCBI Taxonomy" id="879305"/>
    <lineage>
        <taxon>Bacteria</taxon>
        <taxon>Bacillati</taxon>
        <taxon>Bacillota</taxon>
        <taxon>Tissierellia</taxon>
        <taxon>Tissierellales</taxon>
        <taxon>Peptoniphilaceae</taxon>
        <taxon>Anaerococcus</taxon>
    </lineage>
</organism>
<dbReference type="EMBL" id="AEXM01000032">
    <property type="protein sequence ID" value="EGC81449.1"/>
    <property type="molecule type" value="Genomic_DNA"/>
</dbReference>
<dbReference type="GO" id="GO:0016020">
    <property type="term" value="C:membrane"/>
    <property type="evidence" value="ECO:0007669"/>
    <property type="project" value="InterPro"/>
</dbReference>
<dbReference type="GO" id="GO:0005524">
    <property type="term" value="F:ATP binding"/>
    <property type="evidence" value="ECO:0007669"/>
    <property type="project" value="InterPro"/>
</dbReference>
<dbReference type="STRING" id="879305.HMPREF9290_0243"/>
<dbReference type="PRINTS" id="PR00120">
    <property type="entry name" value="HATPASE"/>
</dbReference>
<dbReference type="PANTHER" id="PTHR42861">
    <property type="entry name" value="CALCIUM-TRANSPORTING ATPASE"/>
    <property type="match status" value="1"/>
</dbReference>
<proteinExistence type="predicted"/>
<dbReference type="Gene3D" id="3.40.50.1000">
    <property type="entry name" value="HAD superfamily/HAD-like"/>
    <property type="match status" value="1"/>
</dbReference>
<dbReference type="InterPro" id="IPR036412">
    <property type="entry name" value="HAD-like_sf"/>
</dbReference>
<evidence type="ECO:0000313" key="2">
    <source>
        <dbReference type="Proteomes" id="UP000005286"/>
    </source>
</evidence>